<keyword evidence="5" id="KW-1185">Reference proteome</keyword>
<dbReference type="EMBL" id="BBNS01000022">
    <property type="protein sequence ID" value="GAL72298.1"/>
    <property type="molecule type" value="Genomic_DNA"/>
</dbReference>
<evidence type="ECO:0000313" key="5">
    <source>
        <dbReference type="Proteomes" id="UP000030184"/>
    </source>
</evidence>
<gene>
    <name evidence="1" type="ORF">JCM19301_3244</name>
    <name evidence="2" type="ORF">JCM19302_43</name>
    <name evidence="3" type="ORF">JCM19538_3343</name>
</gene>
<dbReference type="Proteomes" id="UP000029646">
    <property type="component" value="Unassembled WGS sequence"/>
</dbReference>
<accession>A0A090W7U5</accession>
<evidence type="ECO:0000313" key="4">
    <source>
        <dbReference type="Proteomes" id="UP000029646"/>
    </source>
</evidence>
<evidence type="ECO:0000313" key="1">
    <source>
        <dbReference type="EMBL" id="GAL68657.1"/>
    </source>
</evidence>
<dbReference type="EMBL" id="BBNR01000023">
    <property type="protein sequence ID" value="GAL68657.1"/>
    <property type="molecule type" value="Genomic_DNA"/>
</dbReference>
<dbReference type="EMBL" id="BBNY01000007">
    <property type="protein sequence ID" value="GAL89263.1"/>
    <property type="molecule type" value="Genomic_DNA"/>
</dbReference>
<protein>
    <submittedName>
        <fullName evidence="2">Uncharacterized protein</fullName>
    </submittedName>
</protein>
<name>A0A090W7U5_9FLAO</name>
<proteinExistence type="predicted"/>
<sequence length="42" mass="4548">MWWVKACTNLAAEGAKSAVTSTIANILKAICFLTSCTIQQIF</sequence>
<dbReference type="Proteomes" id="UP000029641">
    <property type="component" value="Unassembled WGS sequence"/>
</dbReference>
<dbReference type="Proteomes" id="UP000030184">
    <property type="component" value="Unassembled WGS sequence"/>
</dbReference>
<evidence type="ECO:0000313" key="2">
    <source>
        <dbReference type="EMBL" id="GAL72298.1"/>
    </source>
</evidence>
<reference evidence="5" key="1">
    <citation type="journal article" date="2014" name="Genome Announc.">
        <title>Draft Genome Sequence of Marine Flavobacterium Jejuia pallidilutea Strain 11shimoA1 and Pigmentation Mutants.</title>
        <authorList>
            <person name="Takatani N."/>
            <person name="Nakanishi M."/>
            <person name="Meirelles P."/>
            <person name="Mino S."/>
            <person name="Suda W."/>
            <person name="Oshima K."/>
            <person name="Hattori M."/>
            <person name="Ohkuma M."/>
            <person name="Hosokawa M."/>
            <person name="Miyashita K."/>
            <person name="Thompson F.L."/>
            <person name="Niwa A."/>
            <person name="Sawabe T."/>
            <person name="Sawabe T."/>
        </authorList>
    </citation>
    <scope>NUCLEOTIDE SEQUENCE [LARGE SCALE GENOMIC DNA]</scope>
    <source>
        <strain evidence="5">JCM 19538</strain>
    </source>
</reference>
<comment type="caution">
    <text evidence="2">The sequence shown here is derived from an EMBL/GenBank/DDBJ whole genome shotgun (WGS) entry which is preliminary data.</text>
</comment>
<evidence type="ECO:0000313" key="3">
    <source>
        <dbReference type="EMBL" id="GAL89263.1"/>
    </source>
</evidence>
<dbReference type="AlphaFoldDB" id="A0A090W7U5"/>
<organism evidence="2 4">
    <name type="scientific">Jejuia pallidilutea</name>
    <dbReference type="NCBI Taxonomy" id="504487"/>
    <lineage>
        <taxon>Bacteria</taxon>
        <taxon>Pseudomonadati</taxon>
        <taxon>Bacteroidota</taxon>
        <taxon>Flavobacteriia</taxon>
        <taxon>Flavobacteriales</taxon>
        <taxon>Flavobacteriaceae</taxon>
        <taxon>Jejuia</taxon>
    </lineage>
</organism>